<proteinExistence type="predicted"/>
<dbReference type="InterPro" id="IPR002156">
    <property type="entry name" value="RNaseH_domain"/>
</dbReference>
<dbReference type="EMBL" id="EQ973817">
    <property type="protein sequence ID" value="EEF44873.1"/>
    <property type="molecule type" value="Genomic_DNA"/>
</dbReference>
<dbReference type="Pfam" id="PF13456">
    <property type="entry name" value="RVT_3"/>
    <property type="match status" value="1"/>
</dbReference>
<dbReference type="InterPro" id="IPR012337">
    <property type="entry name" value="RNaseH-like_sf"/>
</dbReference>
<sequence>MINRTMWNSGSPQSGQSCVDSTGLFIPRRKLIRELSKNMRARLVDNLSNRFQESYDGVRCTLFGAVLRWLWRWRNGRVLDNTDLELAGLYLLTPGFKFNIDDCAKGIPGRAGAGGLICDRYVGTCTTIEAELGAVIKGVIVAHNKGVQSSMVEVDCQVVVSW</sequence>
<accession>B9RUT0</accession>
<dbReference type="GO" id="GO:0004523">
    <property type="term" value="F:RNA-DNA hybrid ribonuclease activity"/>
    <property type="evidence" value="ECO:0007669"/>
    <property type="project" value="InterPro"/>
</dbReference>
<dbReference type="PROSITE" id="PS51257">
    <property type="entry name" value="PROKAR_LIPOPROTEIN"/>
    <property type="match status" value="1"/>
</dbReference>
<reference evidence="3" key="1">
    <citation type="journal article" date="2010" name="Nat. Biotechnol.">
        <title>Draft genome sequence of the oilseed species Ricinus communis.</title>
        <authorList>
            <person name="Chan A.P."/>
            <person name="Crabtree J."/>
            <person name="Zhao Q."/>
            <person name="Lorenzi H."/>
            <person name="Orvis J."/>
            <person name="Puiu D."/>
            <person name="Melake-Berhan A."/>
            <person name="Jones K.M."/>
            <person name="Redman J."/>
            <person name="Chen G."/>
            <person name="Cahoon E.B."/>
            <person name="Gedil M."/>
            <person name="Stanke M."/>
            <person name="Haas B.J."/>
            <person name="Wortman J.R."/>
            <person name="Fraser-Liggett C.M."/>
            <person name="Ravel J."/>
            <person name="Rabinowicz P.D."/>
        </authorList>
    </citation>
    <scope>NUCLEOTIDE SEQUENCE [LARGE SCALE GENOMIC DNA]</scope>
    <source>
        <strain evidence="3">cv. Hale</strain>
    </source>
</reference>
<evidence type="ECO:0000313" key="2">
    <source>
        <dbReference type="EMBL" id="EEF44873.1"/>
    </source>
</evidence>
<evidence type="ECO:0000259" key="1">
    <source>
        <dbReference type="Pfam" id="PF13456"/>
    </source>
</evidence>
<dbReference type="Gene3D" id="3.30.420.10">
    <property type="entry name" value="Ribonuclease H-like superfamily/Ribonuclease H"/>
    <property type="match status" value="1"/>
</dbReference>
<dbReference type="Proteomes" id="UP000008311">
    <property type="component" value="Unassembled WGS sequence"/>
</dbReference>
<protein>
    <recommendedName>
        <fullName evidence="1">RNase H type-1 domain-containing protein</fullName>
    </recommendedName>
</protein>
<dbReference type="InterPro" id="IPR036397">
    <property type="entry name" value="RNaseH_sf"/>
</dbReference>
<dbReference type="SUPFAM" id="SSF53098">
    <property type="entry name" value="Ribonuclease H-like"/>
    <property type="match status" value="1"/>
</dbReference>
<keyword evidence="3" id="KW-1185">Reference proteome</keyword>
<name>B9RUT0_RICCO</name>
<evidence type="ECO:0000313" key="3">
    <source>
        <dbReference type="Proteomes" id="UP000008311"/>
    </source>
</evidence>
<dbReference type="InParanoid" id="B9RUT0"/>
<gene>
    <name evidence="2" type="ORF">RCOM_0850570</name>
</gene>
<organism evidence="2 3">
    <name type="scientific">Ricinus communis</name>
    <name type="common">Castor bean</name>
    <dbReference type="NCBI Taxonomy" id="3988"/>
    <lineage>
        <taxon>Eukaryota</taxon>
        <taxon>Viridiplantae</taxon>
        <taxon>Streptophyta</taxon>
        <taxon>Embryophyta</taxon>
        <taxon>Tracheophyta</taxon>
        <taxon>Spermatophyta</taxon>
        <taxon>Magnoliopsida</taxon>
        <taxon>eudicotyledons</taxon>
        <taxon>Gunneridae</taxon>
        <taxon>Pentapetalae</taxon>
        <taxon>rosids</taxon>
        <taxon>fabids</taxon>
        <taxon>Malpighiales</taxon>
        <taxon>Euphorbiaceae</taxon>
        <taxon>Acalyphoideae</taxon>
        <taxon>Acalypheae</taxon>
        <taxon>Ricinus</taxon>
    </lineage>
</organism>
<dbReference type="AlphaFoldDB" id="B9RUT0"/>
<feature type="domain" description="RNase H type-1" evidence="1">
    <location>
        <begin position="123"/>
        <end position="161"/>
    </location>
</feature>
<dbReference type="GO" id="GO:0003676">
    <property type="term" value="F:nucleic acid binding"/>
    <property type="evidence" value="ECO:0007669"/>
    <property type="project" value="InterPro"/>
</dbReference>